<evidence type="ECO:0000256" key="5">
    <source>
        <dbReference type="ARBA" id="ARBA00050313"/>
    </source>
</evidence>
<dbReference type="AlphaFoldDB" id="A0A1I2NWT6"/>
<feature type="domain" description="Nucleoside phosphorylase" evidence="7">
    <location>
        <begin position="3"/>
        <end position="229"/>
    </location>
</feature>
<comment type="similarity">
    <text evidence="6">Belongs to the PNP/UDP phosphorylase family. MtnN subfamily.</text>
</comment>
<dbReference type="UniPathway" id="UPA00904">
    <property type="reaction ID" value="UER00871"/>
</dbReference>
<dbReference type="CDD" id="cd09008">
    <property type="entry name" value="MTAN"/>
    <property type="match status" value="1"/>
</dbReference>
<sequence>MTLGMIGAMEEEVALLKEHMSGVEEKEIAGCHFYKGILEGTEVVLLQSGIGKVSAAVGTTLLIDHYHPSAVINTGSAGGTDAALNIGDVVISSSVIHHDADATAFGYAPGQVPGMPPVFLPDRKLVETAIFASEAARSEHQIVEGMIGSGDSFMSDPERIQNVKNTFPELKAVEMEAAAIAQVCHQFNVPFLIIRSLSDIAGKDSTISFDQFLKTAAKHSAEFILSIIKEMA</sequence>
<dbReference type="NCBIfam" id="NF004079">
    <property type="entry name" value="PRK05584.1"/>
    <property type="match status" value="1"/>
</dbReference>
<protein>
    <recommendedName>
        <fullName evidence="6">5'-methylthioadenosine/S-adenosylhomocysteine nucleosidase</fullName>
        <shortName evidence="6">MTA/SAH nucleosidase</shortName>
        <shortName evidence="6">MTAN</shortName>
        <ecNumber evidence="6">3.2.2.9</ecNumber>
    </recommendedName>
    <alternativeName>
        <fullName evidence="6">5'-deoxyadenosine nucleosidase</fullName>
        <shortName evidence="6">DOA nucleosidase</shortName>
        <shortName evidence="6">dAdo nucleosidase</shortName>
    </alternativeName>
    <alternativeName>
        <fullName evidence="6">5'-methylthioadenosine nucleosidase</fullName>
        <shortName evidence="6">MTA nucleosidase</shortName>
    </alternativeName>
    <alternativeName>
        <fullName evidence="6">S-adenosylhomocysteine nucleosidase</fullName>
        <shortName evidence="6">AdoHcy nucleosidase</shortName>
        <shortName evidence="6">SAH nucleosidase</shortName>
        <shortName evidence="6">SRH nucleosidase</shortName>
    </alternativeName>
</protein>
<dbReference type="InterPro" id="IPR010049">
    <property type="entry name" value="MTA_SAH_Nsdase"/>
</dbReference>
<reference evidence="9" key="1">
    <citation type="submission" date="2016-10" db="EMBL/GenBank/DDBJ databases">
        <authorList>
            <person name="Varghese N."/>
            <person name="Submissions S."/>
        </authorList>
    </citation>
    <scope>NUCLEOTIDE SEQUENCE [LARGE SCALE GENOMIC DNA]</scope>
    <source>
        <strain evidence="9">ATCC 700379</strain>
    </source>
</reference>
<dbReference type="InterPro" id="IPR000845">
    <property type="entry name" value="Nucleoside_phosphorylase_d"/>
</dbReference>
<evidence type="ECO:0000256" key="6">
    <source>
        <dbReference type="HAMAP-Rule" id="MF_01684"/>
    </source>
</evidence>
<feature type="active site" description="Proton acceptor" evidence="6">
    <location>
        <position position="12"/>
    </location>
</feature>
<dbReference type="GO" id="GO:0008930">
    <property type="term" value="F:methylthioadenosine nucleosidase activity"/>
    <property type="evidence" value="ECO:0007669"/>
    <property type="project" value="UniProtKB-UniRule"/>
</dbReference>
<dbReference type="STRING" id="269670.SAMN02982927_00569"/>
<dbReference type="OrthoDB" id="9792278at2"/>
<evidence type="ECO:0000256" key="1">
    <source>
        <dbReference type="ARBA" id="ARBA00004945"/>
    </source>
</evidence>
<feature type="binding site" evidence="6">
    <location>
        <position position="78"/>
    </location>
    <ligand>
        <name>substrate</name>
    </ligand>
</feature>
<dbReference type="Gene3D" id="3.40.50.1580">
    <property type="entry name" value="Nucleoside phosphorylase domain"/>
    <property type="match status" value="1"/>
</dbReference>
<comment type="catalytic activity">
    <reaction evidence="5">
        <text>5'-deoxyadenosine + H2O = 5-deoxy-D-ribose + adenine</text>
        <dbReference type="Rhea" id="RHEA:29859"/>
        <dbReference type="ChEBI" id="CHEBI:15377"/>
        <dbReference type="ChEBI" id="CHEBI:16708"/>
        <dbReference type="ChEBI" id="CHEBI:17319"/>
        <dbReference type="ChEBI" id="CHEBI:149540"/>
        <dbReference type="EC" id="3.2.2.9"/>
    </reaction>
    <physiologicalReaction direction="left-to-right" evidence="5">
        <dbReference type="Rhea" id="RHEA:29860"/>
    </physiologicalReaction>
</comment>
<dbReference type="GO" id="GO:0005829">
    <property type="term" value="C:cytosol"/>
    <property type="evidence" value="ECO:0007669"/>
    <property type="project" value="TreeGrafter"/>
</dbReference>
<dbReference type="GO" id="GO:0019509">
    <property type="term" value="P:L-methionine salvage from methylthioadenosine"/>
    <property type="evidence" value="ECO:0007669"/>
    <property type="project" value="UniProtKB-UniRule"/>
</dbReference>
<dbReference type="PANTHER" id="PTHR46832">
    <property type="entry name" value="5'-METHYLTHIOADENOSINE/S-ADENOSYLHOMOCYSTEINE NUCLEOSIDASE"/>
    <property type="match status" value="1"/>
</dbReference>
<dbReference type="Proteomes" id="UP000198752">
    <property type="component" value="Unassembled WGS sequence"/>
</dbReference>
<organism evidence="8 9">
    <name type="scientific">Sporolactobacillus nakayamae</name>
    <dbReference type="NCBI Taxonomy" id="269670"/>
    <lineage>
        <taxon>Bacteria</taxon>
        <taxon>Bacillati</taxon>
        <taxon>Bacillota</taxon>
        <taxon>Bacilli</taxon>
        <taxon>Bacillales</taxon>
        <taxon>Sporolactobacillaceae</taxon>
        <taxon>Sporolactobacillus</taxon>
    </lineage>
</organism>
<feature type="binding site" evidence="6">
    <location>
        <position position="154"/>
    </location>
    <ligand>
        <name>substrate</name>
    </ligand>
</feature>
<dbReference type="GO" id="GO:0009164">
    <property type="term" value="P:nucleoside catabolic process"/>
    <property type="evidence" value="ECO:0007669"/>
    <property type="project" value="InterPro"/>
</dbReference>
<dbReference type="Pfam" id="PF01048">
    <property type="entry name" value="PNP_UDP_1"/>
    <property type="match status" value="1"/>
</dbReference>
<dbReference type="EC" id="3.2.2.9" evidence="6"/>
<dbReference type="NCBIfam" id="TIGR01704">
    <property type="entry name" value="MTA_SAH-Nsdase"/>
    <property type="match status" value="1"/>
</dbReference>
<proteinExistence type="inferred from homology"/>
<comment type="catalytic activity">
    <reaction evidence="6">
        <text>S-adenosyl-L-homocysteine + H2O = S-(5-deoxy-D-ribos-5-yl)-L-homocysteine + adenine</text>
        <dbReference type="Rhea" id="RHEA:17805"/>
        <dbReference type="ChEBI" id="CHEBI:15377"/>
        <dbReference type="ChEBI" id="CHEBI:16708"/>
        <dbReference type="ChEBI" id="CHEBI:57856"/>
        <dbReference type="ChEBI" id="CHEBI:58195"/>
        <dbReference type="EC" id="3.2.2.9"/>
    </reaction>
</comment>
<keyword evidence="2 6" id="KW-0028">Amino-acid biosynthesis</keyword>
<dbReference type="GO" id="GO:0008782">
    <property type="term" value="F:adenosylhomocysteine nucleosidase activity"/>
    <property type="evidence" value="ECO:0007669"/>
    <property type="project" value="UniProtKB-UniRule"/>
</dbReference>
<name>A0A1I2NWT6_9BACL</name>
<evidence type="ECO:0000256" key="4">
    <source>
        <dbReference type="ARBA" id="ARBA00023167"/>
    </source>
</evidence>
<dbReference type="InterPro" id="IPR035994">
    <property type="entry name" value="Nucleoside_phosphorylase_sf"/>
</dbReference>
<evidence type="ECO:0000256" key="3">
    <source>
        <dbReference type="ARBA" id="ARBA00022801"/>
    </source>
</evidence>
<dbReference type="HAMAP" id="MF_01684">
    <property type="entry name" value="Salvage_MtnN"/>
    <property type="match status" value="1"/>
</dbReference>
<comment type="catalytic activity">
    <reaction evidence="6">
        <text>S-methyl-5'-thioadenosine + H2O = 5-(methylsulfanyl)-D-ribose + adenine</text>
        <dbReference type="Rhea" id="RHEA:13617"/>
        <dbReference type="ChEBI" id="CHEBI:15377"/>
        <dbReference type="ChEBI" id="CHEBI:16708"/>
        <dbReference type="ChEBI" id="CHEBI:17509"/>
        <dbReference type="ChEBI" id="CHEBI:78440"/>
        <dbReference type="EC" id="3.2.2.9"/>
    </reaction>
</comment>
<feature type="active site" description="Proton donor" evidence="6">
    <location>
        <position position="199"/>
    </location>
</feature>
<evidence type="ECO:0000313" key="8">
    <source>
        <dbReference type="EMBL" id="SFG07480.1"/>
    </source>
</evidence>
<dbReference type="EMBL" id="FOOY01000004">
    <property type="protein sequence ID" value="SFG07480.1"/>
    <property type="molecule type" value="Genomic_DNA"/>
</dbReference>
<dbReference type="FunFam" id="3.40.50.1580:FF:000001">
    <property type="entry name" value="MTA/SAH nucleosidase family protein"/>
    <property type="match status" value="1"/>
</dbReference>
<feature type="binding site" evidence="6">
    <location>
        <begin position="175"/>
        <end position="176"/>
    </location>
    <ligand>
        <name>substrate</name>
    </ligand>
</feature>
<dbReference type="SUPFAM" id="SSF53167">
    <property type="entry name" value="Purine and uridine phosphorylases"/>
    <property type="match status" value="1"/>
</dbReference>
<accession>A0A1I2NWT6</accession>
<comment type="function">
    <text evidence="6">Catalyzes the irreversible cleavage of the glycosidic bond in both 5'-methylthioadenosine (MTA) and S-adenosylhomocysteine (SAH/AdoHcy) to adenine and the corresponding thioribose, 5'-methylthioribose and S-ribosylhomocysteine, respectively. Also cleaves 5'-deoxyadenosine, a toxic by-product of radical S-adenosylmethionine (SAM) enzymes, into 5-deoxyribose and adenine.</text>
</comment>
<keyword evidence="3 6" id="KW-0378">Hydrolase</keyword>
<evidence type="ECO:0000256" key="2">
    <source>
        <dbReference type="ARBA" id="ARBA00022605"/>
    </source>
</evidence>
<evidence type="ECO:0000313" key="9">
    <source>
        <dbReference type="Proteomes" id="UP000198752"/>
    </source>
</evidence>
<dbReference type="GO" id="GO:0019284">
    <property type="term" value="P:L-methionine salvage from S-adenosylmethionine"/>
    <property type="evidence" value="ECO:0007669"/>
    <property type="project" value="TreeGrafter"/>
</dbReference>
<keyword evidence="9" id="KW-1185">Reference proteome</keyword>
<keyword evidence="4 6" id="KW-0486">Methionine biosynthesis</keyword>
<dbReference type="RefSeq" id="WP_093669887.1">
    <property type="nucleotide sequence ID" value="NZ_FOOY01000004.1"/>
</dbReference>
<dbReference type="PANTHER" id="PTHR46832:SF1">
    <property type="entry name" value="5'-METHYLTHIOADENOSINE_S-ADENOSYLHOMOCYSTEINE NUCLEOSIDASE"/>
    <property type="match status" value="1"/>
</dbReference>
<comment type="pathway">
    <text evidence="1 6">Amino-acid biosynthesis; L-methionine biosynthesis via salvage pathway; S-methyl-5-thio-alpha-D-ribose 1-phosphate from S-methyl-5'-thioadenosine (hydrolase route): step 1/2.</text>
</comment>
<evidence type="ECO:0000259" key="7">
    <source>
        <dbReference type="Pfam" id="PF01048"/>
    </source>
</evidence>
<gene>
    <name evidence="6" type="primary">mtnN</name>
    <name evidence="8" type="ORF">SAMN02982927_00569</name>
</gene>